<name>X1VBP8_9ZZZZ</name>
<organism evidence="1">
    <name type="scientific">marine sediment metagenome</name>
    <dbReference type="NCBI Taxonomy" id="412755"/>
    <lineage>
        <taxon>unclassified sequences</taxon>
        <taxon>metagenomes</taxon>
        <taxon>ecological metagenomes</taxon>
    </lineage>
</organism>
<evidence type="ECO:0008006" key="2">
    <source>
        <dbReference type="Google" id="ProtNLM"/>
    </source>
</evidence>
<dbReference type="Gene3D" id="2.60.120.10">
    <property type="entry name" value="Jelly Rolls"/>
    <property type="match status" value="1"/>
</dbReference>
<reference evidence="1" key="1">
    <citation type="journal article" date="2014" name="Front. Microbiol.">
        <title>High frequency of phylogenetically diverse reductive dehalogenase-homologous genes in deep subseafloor sedimentary metagenomes.</title>
        <authorList>
            <person name="Kawai M."/>
            <person name="Futagami T."/>
            <person name="Toyoda A."/>
            <person name="Takaki Y."/>
            <person name="Nishi S."/>
            <person name="Hori S."/>
            <person name="Arai W."/>
            <person name="Tsubouchi T."/>
            <person name="Morono Y."/>
            <person name="Uchiyama I."/>
            <person name="Ito T."/>
            <person name="Fujiyama A."/>
            <person name="Inagaki F."/>
            <person name="Takami H."/>
        </authorList>
    </citation>
    <scope>NUCLEOTIDE SEQUENCE</scope>
    <source>
        <strain evidence="1">Expedition CK06-06</strain>
    </source>
</reference>
<dbReference type="AlphaFoldDB" id="X1VBP8"/>
<comment type="caution">
    <text evidence="1">The sequence shown here is derived from an EMBL/GenBank/DDBJ whole genome shotgun (WGS) entry which is preliminary data.</text>
</comment>
<accession>X1VBP8</accession>
<protein>
    <recommendedName>
        <fullName evidence="2">Cupin 2 conserved barrel domain-containing protein</fullName>
    </recommendedName>
</protein>
<gene>
    <name evidence="1" type="ORF">S12H4_44299</name>
</gene>
<dbReference type="InterPro" id="IPR014710">
    <property type="entry name" value="RmlC-like_jellyroll"/>
</dbReference>
<sequence>HPYREYYLIVEGKGAIQVEDRIVSLSKEMLLMVDPYEKHK</sequence>
<dbReference type="EMBL" id="BARW01027283">
    <property type="protein sequence ID" value="GAJ14502.1"/>
    <property type="molecule type" value="Genomic_DNA"/>
</dbReference>
<evidence type="ECO:0000313" key="1">
    <source>
        <dbReference type="EMBL" id="GAJ14502.1"/>
    </source>
</evidence>
<feature type="non-terminal residue" evidence="1">
    <location>
        <position position="1"/>
    </location>
</feature>
<proteinExistence type="predicted"/>